<protein>
    <submittedName>
        <fullName evidence="1">Uncharacterized protein</fullName>
    </submittedName>
</protein>
<sequence>MRLHSSLLALGLFTAANLASAADVAKYDSFLCCNLRTDGSWISDSNYAEGGKRMLPVGTPVSVTGFGRNRVNLKIAGEKQSIGNDYSRDLDNTAFAARYVVTADPKLKLATFPPKIRQAIADGKLTGGMTREQVLMAVGYPISSENPNLDASLWRYWRDSFSEYQVQFGPSGKLVKVTADPQLMNLVWVP</sequence>
<dbReference type="Proteomes" id="UP000028012">
    <property type="component" value="Unassembled WGS sequence"/>
</dbReference>
<accession>A0A098PUR6</accession>
<comment type="caution">
    <text evidence="1">The sequence shown here is derived from an EMBL/GenBank/DDBJ whole genome shotgun (WGS) entry which is preliminary data.</text>
</comment>
<dbReference type="HOGENOM" id="CLU_104230_0_0_6"/>
<dbReference type="RefSeq" id="WP_042824383.1">
    <property type="nucleotide sequence ID" value="NZ_CP053649.1"/>
</dbReference>
<dbReference type="AlphaFoldDB" id="A0A098PUR6"/>
<dbReference type="STRING" id="325777.GW15_0220515"/>
<dbReference type="eggNOG" id="COG2913">
    <property type="taxonomic scope" value="Bacteria"/>
</dbReference>
<dbReference type="GeneID" id="58001140"/>
<name>A0A098PUR6_9XANT</name>
<gene>
    <name evidence="1" type="ORF">GW15_0220515</name>
</gene>
<dbReference type="EMBL" id="JPHD02000128">
    <property type="protein sequence ID" value="KGE50471.1"/>
    <property type="molecule type" value="Genomic_DNA"/>
</dbReference>
<reference evidence="1 2" key="1">
    <citation type="submission" date="2014-09" db="EMBL/GenBank/DDBJ databases">
        <title>A draft genome sequence for Xanthomonas axonopodis pv. vasculorum NCPPB 900.</title>
        <authorList>
            <person name="Harrison J."/>
            <person name="Studholme D.J."/>
        </authorList>
    </citation>
    <scope>NUCLEOTIDE SEQUENCE [LARGE SCALE GENOMIC DNA]</scope>
    <source>
        <strain evidence="1 2">NCPPB 900</strain>
    </source>
</reference>
<evidence type="ECO:0000313" key="1">
    <source>
        <dbReference type="EMBL" id="KGE50471.1"/>
    </source>
</evidence>
<proteinExistence type="predicted"/>
<organism evidence="1 2">
    <name type="scientific">Xanthomonas axonopodis pv. vasculorum</name>
    <dbReference type="NCBI Taxonomy" id="325777"/>
    <lineage>
        <taxon>Bacteria</taxon>
        <taxon>Pseudomonadati</taxon>
        <taxon>Pseudomonadota</taxon>
        <taxon>Gammaproteobacteria</taxon>
        <taxon>Lysobacterales</taxon>
        <taxon>Lysobacteraceae</taxon>
        <taxon>Xanthomonas</taxon>
    </lineage>
</organism>
<evidence type="ECO:0000313" key="2">
    <source>
        <dbReference type="Proteomes" id="UP000028012"/>
    </source>
</evidence>